<feature type="non-terminal residue" evidence="2">
    <location>
        <position position="1"/>
    </location>
</feature>
<gene>
    <name evidence="2" type="ORF">Tci_559638</name>
</gene>
<name>A0A699IUU2_TANCI</name>
<dbReference type="EMBL" id="BKCJ010335978">
    <property type="protein sequence ID" value="GEZ87665.1"/>
    <property type="molecule type" value="Genomic_DNA"/>
</dbReference>
<sequence>GSESGPPMLHKENYVPWSSRLLRYAKIRPNGKLIHNSIINGPYVRRMIPESGDTNREILPEWIRHVTIVHQTKDLHTADYTQLYDIPKYYQKENYMQQPMPNPKDITDPTTALNMALALMTKAFKLNYSRPTNNNQRISSNPRNRRIAQPSMNMGQDRQMQMVRGNGENKFRQYAGKNIRNLNGYNAVQNVGNQVIQNGSRNPRVQNIRNQNGLIGVPRNANQNLNGNGNLVVAHAEENTAGHNTEEFDLMAAAADIDKIEEVNANYILMANLQQALTSSTQTDKAPVYDSDGSAEVKSTIVTLQRVVKHRMTLETHNWPSSAHQELHKIVKDEIFPIVNQVDARVQNFERQFLKEAAKFVGDFKSLAKEADDSFAKHKALELQIERLLRAVVSEDIMSVVQKASIVDTSNPQTELERTKNSLKTVSLNNRMNMLNFRMIGIKSVTNANLTKFDTLNPLSQKLKNENVELEF</sequence>
<accession>A0A699IUU2</accession>
<protein>
    <submittedName>
        <fullName evidence="2">Uncharacterized protein</fullName>
    </submittedName>
</protein>
<evidence type="ECO:0000256" key="1">
    <source>
        <dbReference type="SAM" id="MobiDB-lite"/>
    </source>
</evidence>
<comment type="caution">
    <text evidence="2">The sequence shown here is derived from an EMBL/GenBank/DDBJ whole genome shotgun (WGS) entry which is preliminary data.</text>
</comment>
<evidence type="ECO:0000313" key="2">
    <source>
        <dbReference type="EMBL" id="GEZ87665.1"/>
    </source>
</evidence>
<reference evidence="2" key="1">
    <citation type="journal article" date="2019" name="Sci. Rep.">
        <title>Draft genome of Tanacetum cinerariifolium, the natural source of mosquito coil.</title>
        <authorList>
            <person name="Yamashiro T."/>
            <person name="Shiraishi A."/>
            <person name="Satake H."/>
            <person name="Nakayama K."/>
        </authorList>
    </citation>
    <scope>NUCLEOTIDE SEQUENCE</scope>
</reference>
<dbReference type="AlphaFoldDB" id="A0A699IUU2"/>
<feature type="region of interest" description="Disordered" evidence="1">
    <location>
        <begin position="130"/>
        <end position="155"/>
    </location>
</feature>
<organism evidence="2">
    <name type="scientific">Tanacetum cinerariifolium</name>
    <name type="common">Dalmatian daisy</name>
    <name type="synonym">Chrysanthemum cinerariifolium</name>
    <dbReference type="NCBI Taxonomy" id="118510"/>
    <lineage>
        <taxon>Eukaryota</taxon>
        <taxon>Viridiplantae</taxon>
        <taxon>Streptophyta</taxon>
        <taxon>Embryophyta</taxon>
        <taxon>Tracheophyta</taxon>
        <taxon>Spermatophyta</taxon>
        <taxon>Magnoliopsida</taxon>
        <taxon>eudicotyledons</taxon>
        <taxon>Gunneridae</taxon>
        <taxon>Pentapetalae</taxon>
        <taxon>asterids</taxon>
        <taxon>campanulids</taxon>
        <taxon>Asterales</taxon>
        <taxon>Asteraceae</taxon>
        <taxon>Asteroideae</taxon>
        <taxon>Anthemideae</taxon>
        <taxon>Anthemidinae</taxon>
        <taxon>Tanacetum</taxon>
    </lineage>
</organism>
<proteinExistence type="predicted"/>
<feature type="compositionally biased region" description="Polar residues" evidence="1">
    <location>
        <begin position="130"/>
        <end position="142"/>
    </location>
</feature>